<accession>A0ABD6D581</accession>
<comment type="caution">
    <text evidence="3">The sequence shown here is derived from an EMBL/GenBank/DDBJ whole genome shotgun (WGS) entry which is preliminary data.</text>
</comment>
<sequence length="167" mass="16934">MARSDEEVLDEIVDEDIRSDETAADRSAPDTEAADTSDDAAGRLGGLFSLKAFLLSAALIAVGVGGGGAIPIVGTLGSLGGLFVATFVVGLVAAERRYLETAVAGGLIVGASFALSLLSTGVLPVGMRFFREYGLAFGGVGVGIGAVLAVVGHYFGRDLRDGLTQEI</sequence>
<dbReference type="AlphaFoldDB" id="A0ABD6D581"/>
<dbReference type="Proteomes" id="UP001597052">
    <property type="component" value="Unassembled WGS sequence"/>
</dbReference>
<organism evidence="3 4">
    <name type="scientific">Halohasta litorea</name>
    <dbReference type="NCBI Taxonomy" id="869891"/>
    <lineage>
        <taxon>Archaea</taxon>
        <taxon>Methanobacteriati</taxon>
        <taxon>Methanobacteriota</taxon>
        <taxon>Stenosarchaea group</taxon>
        <taxon>Halobacteria</taxon>
        <taxon>Halobacteriales</taxon>
        <taxon>Haloferacaceae</taxon>
        <taxon>Halohasta</taxon>
    </lineage>
</organism>
<feature type="transmembrane region" description="Helical" evidence="2">
    <location>
        <begin position="52"/>
        <end position="70"/>
    </location>
</feature>
<feature type="transmembrane region" description="Helical" evidence="2">
    <location>
        <begin position="133"/>
        <end position="155"/>
    </location>
</feature>
<feature type="transmembrane region" description="Helical" evidence="2">
    <location>
        <begin position="76"/>
        <end position="94"/>
    </location>
</feature>
<evidence type="ECO:0000256" key="2">
    <source>
        <dbReference type="SAM" id="Phobius"/>
    </source>
</evidence>
<keyword evidence="2" id="KW-0812">Transmembrane</keyword>
<evidence type="ECO:0000313" key="3">
    <source>
        <dbReference type="EMBL" id="MFD1641242.1"/>
    </source>
</evidence>
<name>A0ABD6D581_9EURY</name>
<feature type="transmembrane region" description="Helical" evidence="2">
    <location>
        <begin position="106"/>
        <end position="127"/>
    </location>
</feature>
<feature type="region of interest" description="Disordered" evidence="1">
    <location>
        <begin position="1"/>
        <end position="37"/>
    </location>
</feature>
<dbReference type="EMBL" id="JBHUDM010000001">
    <property type="protein sequence ID" value="MFD1641242.1"/>
    <property type="molecule type" value="Genomic_DNA"/>
</dbReference>
<feature type="compositionally biased region" description="Basic and acidic residues" evidence="1">
    <location>
        <begin position="15"/>
        <end position="29"/>
    </location>
</feature>
<dbReference type="RefSeq" id="WP_256394944.1">
    <property type="nucleotide sequence ID" value="NZ_JANHDJ010000001.1"/>
</dbReference>
<reference evidence="3 4" key="1">
    <citation type="journal article" date="2019" name="Int. J. Syst. Evol. Microbiol.">
        <title>The Global Catalogue of Microorganisms (GCM) 10K type strain sequencing project: providing services to taxonomists for standard genome sequencing and annotation.</title>
        <authorList>
            <consortium name="The Broad Institute Genomics Platform"/>
            <consortium name="The Broad Institute Genome Sequencing Center for Infectious Disease"/>
            <person name="Wu L."/>
            <person name="Ma J."/>
        </authorList>
    </citation>
    <scope>NUCLEOTIDE SEQUENCE [LARGE SCALE GENOMIC DNA]</scope>
    <source>
        <strain evidence="3 4">CGMCC 1.10593</strain>
    </source>
</reference>
<proteinExistence type="predicted"/>
<gene>
    <name evidence="3" type="ORF">ACFSBW_05050</name>
</gene>
<evidence type="ECO:0000256" key="1">
    <source>
        <dbReference type="SAM" id="MobiDB-lite"/>
    </source>
</evidence>
<evidence type="ECO:0000313" key="4">
    <source>
        <dbReference type="Proteomes" id="UP001597052"/>
    </source>
</evidence>
<protein>
    <submittedName>
        <fullName evidence="3">Uncharacterized protein</fullName>
    </submittedName>
</protein>
<keyword evidence="4" id="KW-1185">Reference proteome</keyword>
<keyword evidence="2" id="KW-0472">Membrane</keyword>
<keyword evidence="2" id="KW-1133">Transmembrane helix</keyword>